<feature type="domain" description="EPS8 spectrin-like" evidence="2">
    <location>
        <begin position="85"/>
        <end position="161"/>
    </location>
</feature>
<accession>A0A7R9BXV7</accession>
<evidence type="ECO:0000313" key="4">
    <source>
        <dbReference type="Proteomes" id="UP000678499"/>
    </source>
</evidence>
<sequence>MAPGLKGGGGGGGGGCRVVTRAGDVFFGPSFAADEFNECESQHHGREEVRGRDDRQGPSSTYVRDVRDSGSNDETSSTSSEKYERDVAVLNHCFDDIERFIARLQYTAAAQKELERRRKSRKSKKKDLGDGMLSMRARPPPEREFIDIFQKFKLSFNLLAEEGRDFGSGHVANEGSGDERGIELKTYANVPSRKSKKKDLGDGMLSMRARPPPEREFIDIFQKFKLSFNLLAKLRMHIHDPNAPELVHFLFTPLTLIVNASRDPNYATTPNLPAHVVSPMLTRDAVDLLANCLTSKETELWNSLGDVWLVPGSHWKGQAPPYHPVFYDGWTPDYALDLQHRERPESLGVLAAQEARTRLGPELKNADDNVSGR</sequence>
<dbReference type="PANTHER" id="PTHR12287:SF23">
    <property type="entry name" value="AROUSER, ISOFORM A-RELATED"/>
    <property type="match status" value="1"/>
</dbReference>
<feature type="region of interest" description="Disordered" evidence="1">
    <location>
        <begin position="115"/>
        <end position="137"/>
    </location>
</feature>
<dbReference type="GO" id="GO:0035023">
    <property type="term" value="P:regulation of Rho protein signal transduction"/>
    <property type="evidence" value="ECO:0007669"/>
    <property type="project" value="TreeGrafter"/>
</dbReference>
<organism evidence="3">
    <name type="scientific">Notodromas monacha</name>
    <dbReference type="NCBI Taxonomy" id="399045"/>
    <lineage>
        <taxon>Eukaryota</taxon>
        <taxon>Metazoa</taxon>
        <taxon>Ecdysozoa</taxon>
        <taxon>Arthropoda</taxon>
        <taxon>Crustacea</taxon>
        <taxon>Oligostraca</taxon>
        <taxon>Ostracoda</taxon>
        <taxon>Podocopa</taxon>
        <taxon>Podocopida</taxon>
        <taxon>Cypridocopina</taxon>
        <taxon>Cypridoidea</taxon>
        <taxon>Cyprididae</taxon>
        <taxon>Notodromas</taxon>
    </lineage>
</organism>
<gene>
    <name evidence="3" type="ORF">NMOB1V02_LOCUS9739</name>
</gene>
<name>A0A7R9BXV7_9CRUS</name>
<feature type="compositionally biased region" description="Basic and acidic residues" evidence="1">
    <location>
        <begin position="40"/>
        <end position="56"/>
    </location>
</feature>
<feature type="region of interest" description="Disordered" evidence="1">
    <location>
        <begin position="38"/>
        <end position="82"/>
    </location>
</feature>
<dbReference type="GO" id="GO:0007266">
    <property type="term" value="P:Rho protein signal transduction"/>
    <property type="evidence" value="ECO:0007669"/>
    <property type="project" value="TreeGrafter"/>
</dbReference>
<evidence type="ECO:0000313" key="3">
    <source>
        <dbReference type="EMBL" id="CAD7282107.1"/>
    </source>
</evidence>
<keyword evidence="4" id="KW-1185">Reference proteome</keyword>
<dbReference type="PANTHER" id="PTHR12287">
    <property type="entry name" value="EPIDERMAL GROWTH FACTOR RECEPTOR KINASE SUBSTRATE EPS8-RELATED PROTEIN"/>
    <property type="match status" value="1"/>
</dbReference>
<dbReference type="InterPro" id="IPR039801">
    <property type="entry name" value="EPS8-like"/>
</dbReference>
<dbReference type="Pfam" id="PF22975">
    <property type="entry name" value="EPS8_2nd"/>
    <property type="match status" value="2"/>
</dbReference>
<feature type="non-terminal residue" evidence="3">
    <location>
        <position position="1"/>
    </location>
</feature>
<dbReference type="InterPro" id="IPR055093">
    <property type="entry name" value="EPS8_2nd"/>
</dbReference>
<dbReference type="EMBL" id="CAJPEX010003480">
    <property type="protein sequence ID" value="CAG0922259.1"/>
    <property type="molecule type" value="Genomic_DNA"/>
</dbReference>
<feature type="domain" description="EPS8 spectrin-like" evidence="2">
    <location>
        <begin position="192"/>
        <end position="316"/>
    </location>
</feature>
<protein>
    <recommendedName>
        <fullName evidence="2">EPS8 spectrin-like domain-containing protein</fullName>
    </recommendedName>
</protein>
<evidence type="ECO:0000259" key="2">
    <source>
        <dbReference type="Pfam" id="PF22975"/>
    </source>
</evidence>
<evidence type="ECO:0000256" key="1">
    <source>
        <dbReference type="SAM" id="MobiDB-lite"/>
    </source>
</evidence>
<dbReference type="EMBL" id="OA885517">
    <property type="protein sequence ID" value="CAD7282107.1"/>
    <property type="molecule type" value="Genomic_DNA"/>
</dbReference>
<dbReference type="GO" id="GO:0003779">
    <property type="term" value="F:actin binding"/>
    <property type="evidence" value="ECO:0007669"/>
    <property type="project" value="TreeGrafter"/>
</dbReference>
<dbReference type="AlphaFoldDB" id="A0A7R9BXV7"/>
<reference evidence="3" key="1">
    <citation type="submission" date="2020-11" db="EMBL/GenBank/DDBJ databases">
        <authorList>
            <person name="Tran Van P."/>
        </authorList>
    </citation>
    <scope>NUCLEOTIDE SEQUENCE</scope>
</reference>
<dbReference type="GO" id="GO:0005886">
    <property type="term" value="C:plasma membrane"/>
    <property type="evidence" value="ECO:0007669"/>
    <property type="project" value="TreeGrafter"/>
</dbReference>
<dbReference type="Proteomes" id="UP000678499">
    <property type="component" value="Unassembled WGS sequence"/>
</dbReference>
<proteinExistence type="predicted"/>
<dbReference type="OrthoDB" id="4680325at2759"/>